<dbReference type="AlphaFoldDB" id="A0A858RIY2"/>
<dbReference type="RefSeq" id="WP_169455267.1">
    <property type="nucleotide sequence ID" value="NZ_CP051774.1"/>
</dbReference>
<sequence length="472" mass="51811">MNRTLPLLAWLLAMLSAQGMTAAWKVPLEGFVENLEADDRVKKLGTAPGNSAFFQEGDELWDVSAVLKWERRIGEPGDDPFAGGSQRVAAFKWTGDWLVWNARSQLVVASGSWMDLRDAEQALGYWSLPILIRSKFEILGGEEDKLKRSLSLVLRSGERAQARWEGGSLDLEGIAGSTDAIDLRWTYDWPTGEEGQTWSVVSATTLKEGERTLLAAQGQDERRWQLFTTVTIEVIDGTLRSQVRLIEESGRIVSWQPEVRNFEPFLRPLPGGLVLGVFEVFPDFAERLDPEFGKKAALAESPPQAKDWVRGLRVDARPLLAGQGIKIEGEGSFATFDARGYLVVIADAKALDLVTQMTTPLWDPPPPSIRIGANAEAGGWLLTTRSGEKAEIKRSRMGATEALFVIEPILGGQEHLMDVRYTIDAIKGTKVSGRVESQATLEVGKPKAVACFSSDGEEATNLILTGEIDEGS</sequence>
<accession>A0A858RIY2</accession>
<dbReference type="EMBL" id="CP051774">
    <property type="protein sequence ID" value="QJE96867.1"/>
    <property type="molecule type" value="Genomic_DNA"/>
</dbReference>
<evidence type="ECO:0000256" key="1">
    <source>
        <dbReference type="SAM" id="SignalP"/>
    </source>
</evidence>
<reference evidence="2 3" key="1">
    <citation type="submission" date="2020-04" db="EMBL/GenBank/DDBJ databases">
        <title>Luteolibacter sp. G-1-1-1 isolated from soil.</title>
        <authorList>
            <person name="Dahal R.H."/>
        </authorList>
    </citation>
    <scope>NUCLEOTIDE SEQUENCE [LARGE SCALE GENOMIC DNA]</scope>
    <source>
        <strain evidence="2 3">G-1-1-1</strain>
    </source>
</reference>
<keyword evidence="3" id="KW-1185">Reference proteome</keyword>
<name>A0A858RIY2_9BACT</name>
<proteinExistence type="predicted"/>
<dbReference type="KEGG" id="luo:HHL09_14090"/>
<evidence type="ECO:0000313" key="2">
    <source>
        <dbReference type="EMBL" id="QJE96867.1"/>
    </source>
</evidence>
<protein>
    <submittedName>
        <fullName evidence="2">Uncharacterized protein</fullName>
    </submittedName>
</protein>
<organism evidence="2 3">
    <name type="scientific">Luteolibacter luteus</name>
    <dbReference type="NCBI Taxonomy" id="2728835"/>
    <lineage>
        <taxon>Bacteria</taxon>
        <taxon>Pseudomonadati</taxon>
        <taxon>Verrucomicrobiota</taxon>
        <taxon>Verrucomicrobiia</taxon>
        <taxon>Verrucomicrobiales</taxon>
        <taxon>Verrucomicrobiaceae</taxon>
        <taxon>Luteolibacter</taxon>
    </lineage>
</organism>
<feature type="signal peptide" evidence="1">
    <location>
        <begin position="1"/>
        <end position="22"/>
    </location>
</feature>
<feature type="chain" id="PRO_5032738454" evidence="1">
    <location>
        <begin position="23"/>
        <end position="472"/>
    </location>
</feature>
<keyword evidence="1" id="KW-0732">Signal</keyword>
<dbReference type="Proteomes" id="UP000501812">
    <property type="component" value="Chromosome"/>
</dbReference>
<gene>
    <name evidence="2" type="ORF">HHL09_14090</name>
</gene>
<evidence type="ECO:0000313" key="3">
    <source>
        <dbReference type="Proteomes" id="UP000501812"/>
    </source>
</evidence>